<keyword evidence="2" id="KW-0694">RNA-binding</keyword>
<dbReference type="PANTHER" id="PTHR43694">
    <property type="entry name" value="RIBONUCLEASE J"/>
    <property type="match status" value="1"/>
</dbReference>
<feature type="domain" description="Metallo-beta-lactamase" evidence="3">
    <location>
        <begin position="15"/>
        <end position="223"/>
    </location>
</feature>
<keyword evidence="1" id="KW-0540">Nuclease</keyword>
<dbReference type="Gene3D" id="3.60.15.10">
    <property type="entry name" value="Ribonuclease Z/Hydroxyacylglutathione hydrolase-like"/>
    <property type="match status" value="1"/>
</dbReference>
<accession>A9WNW3</accession>
<dbReference type="AlphaFoldDB" id="A9WNW3"/>
<dbReference type="HOGENOM" id="CLU_031965_1_0_11"/>
<dbReference type="EMBL" id="CP000910">
    <property type="protein sequence ID" value="ABY22758.1"/>
    <property type="molecule type" value="Genomic_DNA"/>
</dbReference>
<evidence type="ECO:0000259" key="3">
    <source>
        <dbReference type="SMART" id="SM00849"/>
    </source>
</evidence>
<dbReference type="InterPro" id="IPR042173">
    <property type="entry name" value="RNase_J_2"/>
</dbReference>
<dbReference type="InterPro" id="IPR001279">
    <property type="entry name" value="Metallo-B-lactamas"/>
</dbReference>
<dbReference type="SMART" id="SM00849">
    <property type="entry name" value="Lactamase_B"/>
    <property type="match status" value="1"/>
</dbReference>
<dbReference type="eggNOG" id="COG0595">
    <property type="taxonomic scope" value="Bacteria"/>
</dbReference>
<evidence type="ECO:0000313" key="5">
    <source>
        <dbReference type="Proteomes" id="UP000002007"/>
    </source>
</evidence>
<evidence type="ECO:0000256" key="1">
    <source>
        <dbReference type="ARBA" id="ARBA00022839"/>
    </source>
</evidence>
<gene>
    <name evidence="4" type="ordered locus">RSal33209_1018</name>
</gene>
<dbReference type="STRING" id="288705.RSal33209_1018"/>
<dbReference type="CDD" id="cd07732">
    <property type="entry name" value="metallo-hydrolase-like_MBL-fold"/>
    <property type="match status" value="1"/>
</dbReference>
<sequence length="447" mass="48602">MNVSVEFFGGLRVIGSSKIMVSTPTARVLLDFGLDIPGEVDLFRAPVLERSEHRLRDRLAVGFAPEVPGIYDPLQLPEDSPLGLSDSRETAIFLSHAHIDHDGALGFVRPELPIYAHPDTARLEEAIVLAGTGVAFKVRAMPAEITVGDLRVEAIPVDHDIPGACVHTPEGTLAYTGDLNFHRDSALRSEAFVRAVSDADMLVTETTMLSFVPSEDQPFAAPRSETEVLTVAGDAIESAPGIALLSMYERDVERAQRIINLCRQKGRVLVWPGQQAVLLASFGVSGVVTWDKSRPQRAAHREALVRLAVVAPERMPQQVSLPSVRASPSNFVVQPDVQDVPSLLDLPLQNLPEASVPFIHAQGEPLGPFMANWATWLEWLEKLGILFVAAGSSGHATGESLHKMVMDIHPGVVVPIHGFRPEALQVDVPTLLPNYGVRYRLDGTILQ</sequence>
<keyword evidence="5" id="KW-1185">Reference proteome</keyword>
<evidence type="ECO:0000256" key="2">
    <source>
        <dbReference type="ARBA" id="ARBA00022884"/>
    </source>
</evidence>
<name>A9WNW3_RENSM</name>
<protein>
    <submittedName>
        <fullName evidence="4">Zn-dependant hydrolase, beta-lactamase family</fullName>
    </submittedName>
</protein>
<dbReference type="RefSeq" id="WP_012244450.1">
    <property type="nucleotide sequence ID" value="NC_010168.1"/>
</dbReference>
<dbReference type="GO" id="GO:0003723">
    <property type="term" value="F:RNA binding"/>
    <property type="evidence" value="ECO:0007669"/>
    <property type="project" value="UniProtKB-KW"/>
</dbReference>
<dbReference type="Gene3D" id="3.40.50.10710">
    <property type="entry name" value="Metallo-hydrolase/oxidoreductase"/>
    <property type="match status" value="1"/>
</dbReference>
<dbReference type="GO" id="GO:0004527">
    <property type="term" value="F:exonuclease activity"/>
    <property type="evidence" value="ECO:0007669"/>
    <property type="project" value="UniProtKB-KW"/>
</dbReference>
<keyword evidence="4" id="KW-0378">Hydrolase</keyword>
<dbReference type="KEGG" id="rsa:RSal33209_1018"/>
<organism evidence="4 5">
    <name type="scientific">Renibacterium salmoninarum (strain ATCC 33209 / DSM 20767 / JCM 11484 / NBRC 15589 / NCIMB 2235)</name>
    <dbReference type="NCBI Taxonomy" id="288705"/>
    <lineage>
        <taxon>Bacteria</taxon>
        <taxon>Bacillati</taxon>
        <taxon>Actinomycetota</taxon>
        <taxon>Actinomycetes</taxon>
        <taxon>Micrococcales</taxon>
        <taxon>Micrococcaceae</taxon>
        <taxon>Renibacterium</taxon>
    </lineage>
</organism>
<evidence type="ECO:0000313" key="4">
    <source>
        <dbReference type="EMBL" id="ABY22758.1"/>
    </source>
</evidence>
<dbReference type="PANTHER" id="PTHR43694:SF1">
    <property type="entry name" value="RIBONUCLEASE J"/>
    <property type="match status" value="1"/>
</dbReference>
<reference evidence="5" key="1">
    <citation type="journal article" date="2008" name="J. Bacteriol.">
        <title>Genome sequence of the fish pathogen Renibacterium salmoninarum suggests reductive evolution away from an environmental Arthrobacter ancestor.</title>
        <authorList>
            <person name="Wiens G.D."/>
            <person name="Rockey D.D."/>
            <person name="Wu Z."/>
            <person name="Chang J."/>
            <person name="Levy R."/>
            <person name="Crane S."/>
            <person name="Chen D.S."/>
            <person name="Capri G.R."/>
            <person name="Burnett J.R."/>
            <person name="Sudheesh P.S."/>
            <person name="Schipma M.J."/>
            <person name="Burd H."/>
            <person name="Bhattacharyya A."/>
            <person name="Rhodes L.D."/>
            <person name="Kaul R."/>
            <person name="Strom M.S."/>
        </authorList>
    </citation>
    <scope>NUCLEOTIDE SEQUENCE [LARGE SCALE GENOMIC DNA]</scope>
    <source>
        <strain evidence="5">ATCC 33209 / DSM 20767 / JCM 11484 / NBRC 15589 / NCIMB 2235</strain>
    </source>
</reference>
<dbReference type="Proteomes" id="UP000002007">
    <property type="component" value="Chromosome"/>
</dbReference>
<keyword evidence="1" id="KW-0269">Exonuclease</keyword>
<dbReference type="Pfam" id="PF12706">
    <property type="entry name" value="Lactamase_B_2"/>
    <property type="match status" value="1"/>
</dbReference>
<dbReference type="InterPro" id="IPR036866">
    <property type="entry name" value="RibonucZ/Hydroxyglut_hydro"/>
</dbReference>
<proteinExistence type="predicted"/>
<dbReference type="SUPFAM" id="SSF56281">
    <property type="entry name" value="Metallo-hydrolase/oxidoreductase"/>
    <property type="match status" value="1"/>
</dbReference>